<protein>
    <submittedName>
        <fullName evidence="2">Uncharacterized protein</fullName>
    </submittedName>
</protein>
<dbReference type="AlphaFoldDB" id="A0A0E0J9U3"/>
<feature type="region of interest" description="Disordered" evidence="1">
    <location>
        <begin position="172"/>
        <end position="193"/>
    </location>
</feature>
<dbReference type="EnsemblPlants" id="ONIVA12G10590.1">
    <property type="protein sequence ID" value="ONIVA12G10590.1"/>
    <property type="gene ID" value="ONIVA12G10590"/>
</dbReference>
<reference evidence="2" key="2">
    <citation type="submission" date="2018-04" db="EMBL/GenBank/DDBJ databases">
        <title>OnivRS2 (Oryza nivara Reference Sequence Version 2).</title>
        <authorList>
            <person name="Zhang J."/>
            <person name="Kudrna D."/>
            <person name="Lee S."/>
            <person name="Talag J."/>
            <person name="Rajasekar S."/>
            <person name="Welchert J."/>
            <person name="Hsing Y.-I."/>
            <person name="Wing R.A."/>
        </authorList>
    </citation>
    <scope>NUCLEOTIDE SEQUENCE [LARGE SCALE GENOMIC DNA]</scope>
    <source>
        <strain evidence="2">SL10</strain>
    </source>
</reference>
<organism evidence="2">
    <name type="scientific">Oryza nivara</name>
    <name type="common">Indian wild rice</name>
    <name type="synonym">Oryza sativa f. spontanea</name>
    <dbReference type="NCBI Taxonomy" id="4536"/>
    <lineage>
        <taxon>Eukaryota</taxon>
        <taxon>Viridiplantae</taxon>
        <taxon>Streptophyta</taxon>
        <taxon>Embryophyta</taxon>
        <taxon>Tracheophyta</taxon>
        <taxon>Spermatophyta</taxon>
        <taxon>Magnoliopsida</taxon>
        <taxon>Liliopsida</taxon>
        <taxon>Poales</taxon>
        <taxon>Poaceae</taxon>
        <taxon>BOP clade</taxon>
        <taxon>Oryzoideae</taxon>
        <taxon>Oryzeae</taxon>
        <taxon>Oryzinae</taxon>
        <taxon>Oryza</taxon>
    </lineage>
</organism>
<name>A0A0E0J9U3_ORYNI</name>
<keyword evidence="3" id="KW-1185">Reference proteome</keyword>
<sequence>MPPAGQPPPLQACQAAAFPRLPPATCYLRYKSRTSLRPSAFFATGHCFREPLPDRVSRVAPPRAHPLPIPAIPGLPEWPFRALPPTPRRSSAAAFRASPSGSAGSEAARGTRVVVRAARVSPPSRPQRPHRGLSSIPTLDMAYLMITVFSSTIQHSSKDVGVPPEYRIRRAVNTSKEKVSPGDSDIDTESSTNLQNSSVIRGYPTKCSVQLDM</sequence>
<dbReference type="Gramene" id="ONIVA12G10590.1">
    <property type="protein sequence ID" value="ONIVA12G10590.1"/>
    <property type="gene ID" value="ONIVA12G10590"/>
</dbReference>
<proteinExistence type="predicted"/>
<accession>A0A0E0J9U3</accession>
<dbReference type="HOGENOM" id="CLU_1430075_0_0_1"/>
<feature type="region of interest" description="Disordered" evidence="1">
    <location>
        <begin position="91"/>
        <end position="111"/>
    </location>
</feature>
<dbReference type="Proteomes" id="UP000006591">
    <property type="component" value="Chromosome 12"/>
</dbReference>
<evidence type="ECO:0000313" key="2">
    <source>
        <dbReference type="EnsemblPlants" id="ONIVA12G10590.1"/>
    </source>
</evidence>
<evidence type="ECO:0000256" key="1">
    <source>
        <dbReference type="SAM" id="MobiDB-lite"/>
    </source>
</evidence>
<dbReference type="OMA" id="MAYLMIT"/>
<evidence type="ECO:0000313" key="3">
    <source>
        <dbReference type="Proteomes" id="UP000006591"/>
    </source>
</evidence>
<reference evidence="2" key="1">
    <citation type="submission" date="2015-04" db="UniProtKB">
        <authorList>
            <consortium name="EnsemblPlants"/>
        </authorList>
    </citation>
    <scope>IDENTIFICATION</scope>
    <source>
        <strain evidence="2">SL10</strain>
    </source>
</reference>